<accession>A0AAV7LZX8</accession>
<gene>
    <name evidence="1" type="ORF">NDU88_002102</name>
</gene>
<dbReference type="EMBL" id="JANPWB010000014">
    <property type="protein sequence ID" value="KAJ1096972.1"/>
    <property type="molecule type" value="Genomic_DNA"/>
</dbReference>
<organism evidence="1 2">
    <name type="scientific">Pleurodeles waltl</name>
    <name type="common">Iberian ribbed newt</name>
    <dbReference type="NCBI Taxonomy" id="8319"/>
    <lineage>
        <taxon>Eukaryota</taxon>
        <taxon>Metazoa</taxon>
        <taxon>Chordata</taxon>
        <taxon>Craniata</taxon>
        <taxon>Vertebrata</taxon>
        <taxon>Euteleostomi</taxon>
        <taxon>Amphibia</taxon>
        <taxon>Batrachia</taxon>
        <taxon>Caudata</taxon>
        <taxon>Salamandroidea</taxon>
        <taxon>Salamandridae</taxon>
        <taxon>Pleurodelinae</taxon>
        <taxon>Pleurodeles</taxon>
    </lineage>
</organism>
<dbReference type="Proteomes" id="UP001066276">
    <property type="component" value="Chromosome 10"/>
</dbReference>
<dbReference type="Gene3D" id="3.30.250.20">
    <property type="entry name" value="L1 transposable element, C-terminal domain"/>
    <property type="match status" value="1"/>
</dbReference>
<evidence type="ECO:0000313" key="2">
    <source>
        <dbReference type="Proteomes" id="UP001066276"/>
    </source>
</evidence>
<proteinExistence type="predicted"/>
<dbReference type="AlphaFoldDB" id="A0AAV7LZX8"/>
<comment type="caution">
    <text evidence="1">The sequence shown here is derived from an EMBL/GenBank/DDBJ whole genome shotgun (WGS) entry which is preliminary data.</text>
</comment>
<keyword evidence="2" id="KW-1185">Reference proteome</keyword>
<dbReference type="InterPro" id="IPR042566">
    <property type="entry name" value="L1_C"/>
</dbReference>
<protein>
    <submittedName>
        <fullName evidence="1">Uncharacterized protein</fullName>
    </submittedName>
</protein>
<evidence type="ECO:0000313" key="1">
    <source>
        <dbReference type="EMBL" id="KAJ1096972.1"/>
    </source>
</evidence>
<reference evidence="1" key="1">
    <citation type="journal article" date="2022" name="bioRxiv">
        <title>Sequencing and chromosome-scale assembly of the giantPleurodeles waltlgenome.</title>
        <authorList>
            <person name="Brown T."/>
            <person name="Elewa A."/>
            <person name="Iarovenko S."/>
            <person name="Subramanian E."/>
            <person name="Araus A.J."/>
            <person name="Petzold A."/>
            <person name="Susuki M."/>
            <person name="Suzuki K.-i.T."/>
            <person name="Hayashi T."/>
            <person name="Toyoda A."/>
            <person name="Oliveira C."/>
            <person name="Osipova E."/>
            <person name="Leigh N.D."/>
            <person name="Simon A."/>
            <person name="Yun M.H."/>
        </authorList>
    </citation>
    <scope>NUCLEOTIDE SEQUENCE</scope>
    <source>
        <strain evidence="1">20211129_DDA</strain>
        <tissue evidence="1">Liver</tissue>
    </source>
</reference>
<name>A0AAV7LZX8_PLEWA</name>
<sequence length="163" mass="18338">MMQTLWHPFLFLAVKHSLRELSVQHSLLFPAKLKVMHNNHTYLFTGPTLAWDWIETQFEGTLRPHLEPPVALLAGPCSRPHETHKGWPRRCLKDTPRGPSWDAFHQNQQSAIEAVFALRHASLSHYTGSSDNGSEDDTSPSEELQMGLLAGPIVTPQSVNDVL</sequence>